<gene>
    <name evidence="4" type="primary">ABSGL_12091.1 scaffold 12545</name>
</gene>
<keyword evidence="5" id="KW-1185">Reference proteome</keyword>
<dbReference type="SUPFAM" id="SSF57756">
    <property type="entry name" value="Retrovirus zinc finger-like domains"/>
    <property type="match status" value="1"/>
</dbReference>
<evidence type="ECO:0000313" key="4">
    <source>
        <dbReference type="EMBL" id="SAM06211.1"/>
    </source>
</evidence>
<reference evidence="4" key="1">
    <citation type="submission" date="2016-04" db="EMBL/GenBank/DDBJ databases">
        <authorList>
            <person name="Evans L.H."/>
            <person name="Alamgir A."/>
            <person name="Owens N."/>
            <person name="Weber N.D."/>
            <person name="Virtaneva K."/>
            <person name="Barbian K."/>
            <person name="Babar A."/>
            <person name="Rosenke K."/>
        </authorList>
    </citation>
    <scope>NUCLEOTIDE SEQUENCE [LARGE SCALE GENOMIC DNA]</scope>
    <source>
        <strain evidence="4">CBS 101.48</strain>
    </source>
</reference>
<dbReference type="Proteomes" id="UP000078561">
    <property type="component" value="Unassembled WGS sequence"/>
</dbReference>
<protein>
    <recommendedName>
        <fullName evidence="3">CCHC-type domain-containing protein</fullName>
    </recommendedName>
</protein>
<keyword evidence="1" id="KW-0862">Zinc</keyword>
<evidence type="ECO:0000256" key="2">
    <source>
        <dbReference type="SAM" id="MobiDB-lite"/>
    </source>
</evidence>
<dbReference type="InParanoid" id="A0A163K8W8"/>
<feature type="region of interest" description="Disordered" evidence="2">
    <location>
        <begin position="40"/>
        <end position="146"/>
    </location>
</feature>
<feature type="domain" description="CCHC-type" evidence="3">
    <location>
        <begin position="25"/>
        <end position="40"/>
    </location>
</feature>
<sequence>MPLHCRYCHQPNHSRLDWTVRAAIRCWSCLTTGHLRKHCPLRSQQTSNPGPSSKPSPKSKPKPAKNQPISASGSPPKRPPPTSDSESEPAPPRSSRPPPLKQPRPDLGTEQPMAMEIEKSPSSSSQPPQSPPGPDSFLDKALKKASPDAFARCFCQSSTWWITYLGS</sequence>
<feature type="compositionally biased region" description="Pro residues" evidence="2">
    <location>
        <begin position="89"/>
        <end position="102"/>
    </location>
</feature>
<accession>A0A163K8W8</accession>
<dbReference type="OrthoDB" id="2264205at2759"/>
<keyword evidence="1" id="KW-0479">Metal-binding</keyword>
<dbReference type="Gene3D" id="4.10.60.10">
    <property type="entry name" value="Zinc finger, CCHC-type"/>
    <property type="match status" value="1"/>
</dbReference>
<evidence type="ECO:0000259" key="3">
    <source>
        <dbReference type="PROSITE" id="PS50158"/>
    </source>
</evidence>
<dbReference type="GO" id="GO:0003676">
    <property type="term" value="F:nucleic acid binding"/>
    <property type="evidence" value="ECO:0007669"/>
    <property type="project" value="InterPro"/>
</dbReference>
<proteinExistence type="predicted"/>
<dbReference type="AlphaFoldDB" id="A0A163K8W8"/>
<keyword evidence="1" id="KW-0863">Zinc-finger</keyword>
<name>A0A163K8W8_ABSGL</name>
<dbReference type="InterPro" id="IPR036875">
    <property type="entry name" value="Znf_CCHC_sf"/>
</dbReference>
<dbReference type="GO" id="GO:0008270">
    <property type="term" value="F:zinc ion binding"/>
    <property type="evidence" value="ECO:0007669"/>
    <property type="project" value="UniProtKB-KW"/>
</dbReference>
<organism evidence="4">
    <name type="scientific">Absidia glauca</name>
    <name type="common">Pin mould</name>
    <dbReference type="NCBI Taxonomy" id="4829"/>
    <lineage>
        <taxon>Eukaryota</taxon>
        <taxon>Fungi</taxon>
        <taxon>Fungi incertae sedis</taxon>
        <taxon>Mucoromycota</taxon>
        <taxon>Mucoromycotina</taxon>
        <taxon>Mucoromycetes</taxon>
        <taxon>Mucorales</taxon>
        <taxon>Cunninghamellaceae</taxon>
        <taxon>Absidia</taxon>
    </lineage>
</organism>
<evidence type="ECO:0000313" key="5">
    <source>
        <dbReference type="Proteomes" id="UP000078561"/>
    </source>
</evidence>
<dbReference type="PROSITE" id="PS50158">
    <property type="entry name" value="ZF_CCHC"/>
    <property type="match status" value="1"/>
</dbReference>
<dbReference type="EMBL" id="LT554531">
    <property type="protein sequence ID" value="SAM06211.1"/>
    <property type="molecule type" value="Genomic_DNA"/>
</dbReference>
<evidence type="ECO:0000256" key="1">
    <source>
        <dbReference type="PROSITE-ProRule" id="PRU00047"/>
    </source>
</evidence>
<feature type="compositionally biased region" description="Basic and acidic residues" evidence="2">
    <location>
        <begin position="137"/>
        <end position="146"/>
    </location>
</feature>
<dbReference type="InterPro" id="IPR001878">
    <property type="entry name" value="Znf_CCHC"/>
</dbReference>